<evidence type="ECO:0000313" key="2">
    <source>
        <dbReference type="Proteomes" id="UP000617340"/>
    </source>
</evidence>
<comment type="caution">
    <text evidence="1">The sequence shown here is derived from an EMBL/GenBank/DDBJ whole genome shotgun (WGS) entry which is preliminary data.</text>
</comment>
<dbReference type="Proteomes" id="UP000617340">
    <property type="component" value="Unassembled WGS sequence"/>
</dbReference>
<name>A0A834IZR5_VESGE</name>
<sequence length="83" mass="9913">MTKFPSSNWCKCKIVGAELYLQKFFTPVCCIDFVIFTAGNACRLEELRGKTAVEKRSKLIKQSYKPRYYLKKQDFWKDEREFI</sequence>
<accession>A0A834IZR5</accession>
<reference evidence="1" key="1">
    <citation type="journal article" date="2020" name="G3 (Bethesda)">
        <title>High-Quality Assemblies for Three Invasive Social Wasps from the &lt;i&gt;Vespula&lt;/i&gt; Genus.</title>
        <authorList>
            <person name="Harrop T.W.R."/>
            <person name="Guhlin J."/>
            <person name="McLaughlin G.M."/>
            <person name="Permina E."/>
            <person name="Stockwell P."/>
            <person name="Gilligan J."/>
            <person name="Le Lec M.F."/>
            <person name="Gruber M.A.M."/>
            <person name="Quinn O."/>
            <person name="Lovegrove M."/>
            <person name="Duncan E.J."/>
            <person name="Remnant E.J."/>
            <person name="Van Eeckhoven J."/>
            <person name="Graham B."/>
            <person name="Knapp R.A."/>
            <person name="Langford K.W."/>
            <person name="Kronenberg Z."/>
            <person name="Press M.O."/>
            <person name="Eacker S.M."/>
            <person name="Wilson-Rankin E.E."/>
            <person name="Purcell J."/>
            <person name="Lester P.J."/>
            <person name="Dearden P.K."/>
        </authorList>
    </citation>
    <scope>NUCLEOTIDE SEQUENCE</scope>
    <source>
        <strain evidence="1">Linc-1</strain>
    </source>
</reference>
<evidence type="ECO:0000313" key="1">
    <source>
        <dbReference type="EMBL" id="KAF7379285.1"/>
    </source>
</evidence>
<dbReference type="EMBL" id="JACSDZ010000025">
    <property type="protein sequence ID" value="KAF7379285.1"/>
    <property type="molecule type" value="Genomic_DNA"/>
</dbReference>
<keyword evidence="2" id="KW-1185">Reference proteome</keyword>
<gene>
    <name evidence="1" type="ORF">HZH68_017130</name>
</gene>
<protein>
    <submittedName>
        <fullName evidence="1">Uncharacterized protein</fullName>
    </submittedName>
</protein>
<dbReference type="AlphaFoldDB" id="A0A834IZR5"/>
<proteinExistence type="predicted"/>
<organism evidence="1 2">
    <name type="scientific">Vespula germanica</name>
    <name type="common">German yellow jacket</name>
    <name type="synonym">Paravespula germanica</name>
    <dbReference type="NCBI Taxonomy" id="30212"/>
    <lineage>
        <taxon>Eukaryota</taxon>
        <taxon>Metazoa</taxon>
        <taxon>Ecdysozoa</taxon>
        <taxon>Arthropoda</taxon>
        <taxon>Hexapoda</taxon>
        <taxon>Insecta</taxon>
        <taxon>Pterygota</taxon>
        <taxon>Neoptera</taxon>
        <taxon>Endopterygota</taxon>
        <taxon>Hymenoptera</taxon>
        <taxon>Apocrita</taxon>
        <taxon>Aculeata</taxon>
        <taxon>Vespoidea</taxon>
        <taxon>Vespidae</taxon>
        <taxon>Vespinae</taxon>
        <taxon>Vespula</taxon>
    </lineage>
</organism>